<dbReference type="Pfam" id="PF01541">
    <property type="entry name" value="GIY-YIG"/>
    <property type="match status" value="1"/>
</dbReference>
<reference evidence="2 3" key="1">
    <citation type="submission" date="2019-12" db="EMBL/GenBank/DDBJ databases">
        <title>Chitinophaga sp. strain ysch24 (GDMCC 1.1355), whole genome shotgun sequence.</title>
        <authorList>
            <person name="Zhang X."/>
        </authorList>
    </citation>
    <scope>NUCLEOTIDE SEQUENCE [LARGE SCALE GENOMIC DNA]</scope>
    <source>
        <strain evidence="3">ysch24</strain>
    </source>
</reference>
<evidence type="ECO:0000313" key="2">
    <source>
        <dbReference type="EMBL" id="MVT11013.1"/>
    </source>
</evidence>
<dbReference type="AlphaFoldDB" id="A0A7K1U9J1"/>
<sequence>MYIVYVLFSRSHEKIYTGHTTNLLKRFYFHNVNGRQQGTLLYRPWEVIYLETFETRAEAMKLEWFLKSGKGRAWIWGSIKKEYYEKGYIGNCFPG</sequence>
<comment type="caution">
    <text evidence="2">The sequence shown here is derived from an EMBL/GenBank/DDBJ whole genome shotgun (WGS) entry which is preliminary data.</text>
</comment>
<name>A0A7K1U9J1_9BACT</name>
<dbReference type="PROSITE" id="PS50164">
    <property type="entry name" value="GIY_YIG"/>
    <property type="match status" value="1"/>
</dbReference>
<evidence type="ECO:0000313" key="3">
    <source>
        <dbReference type="Proteomes" id="UP000461730"/>
    </source>
</evidence>
<proteinExistence type="predicted"/>
<protein>
    <submittedName>
        <fullName evidence="2">GIY-YIG nuclease family protein</fullName>
    </submittedName>
</protein>
<dbReference type="CDD" id="cd10449">
    <property type="entry name" value="GIY-YIG_SLX1_like"/>
    <property type="match status" value="1"/>
</dbReference>
<accession>A0A7K1U9J1</accession>
<feature type="domain" description="GIY-YIG" evidence="1">
    <location>
        <begin position="1"/>
        <end position="86"/>
    </location>
</feature>
<dbReference type="Gene3D" id="3.40.1440.10">
    <property type="entry name" value="GIY-YIG endonuclease"/>
    <property type="match status" value="1"/>
</dbReference>
<dbReference type="Proteomes" id="UP000461730">
    <property type="component" value="Unassembled WGS sequence"/>
</dbReference>
<keyword evidence="3" id="KW-1185">Reference proteome</keyword>
<gene>
    <name evidence="2" type="ORF">GO493_22285</name>
</gene>
<dbReference type="InterPro" id="IPR000305">
    <property type="entry name" value="GIY-YIG_endonuc"/>
</dbReference>
<evidence type="ECO:0000259" key="1">
    <source>
        <dbReference type="PROSITE" id="PS50164"/>
    </source>
</evidence>
<dbReference type="EMBL" id="WRXN01000011">
    <property type="protein sequence ID" value="MVT11013.1"/>
    <property type="molecule type" value="Genomic_DNA"/>
</dbReference>
<organism evidence="2 3">
    <name type="scientific">Chitinophaga tropicalis</name>
    <dbReference type="NCBI Taxonomy" id="2683588"/>
    <lineage>
        <taxon>Bacteria</taxon>
        <taxon>Pseudomonadati</taxon>
        <taxon>Bacteroidota</taxon>
        <taxon>Chitinophagia</taxon>
        <taxon>Chitinophagales</taxon>
        <taxon>Chitinophagaceae</taxon>
        <taxon>Chitinophaga</taxon>
    </lineage>
</organism>
<dbReference type="RefSeq" id="WP_157308439.1">
    <property type="nucleotide sequence ID" value="NZ_WRXN01000011.1"/>
</dbReference>
<dbReference type="SUPFAM" id="SSF82771">
    <property type="entry name" value="GIY-YIG endonuclease"/>
    <property type="match status" value="1"/>
</dbReference>
<dbReference type="InterPro" id="IPR035901">
    <property type="entry name" value="GIY-YIG_endonuc_sf"/>
</dbReference>